<feature type="region of interest" description="Disordered" evidence="1">
    <location>
        <begin position="1"/>
        <end position="175"/>
    </location>
</feature>
<accession>K0TQU0</accession>
<comment type="caution">
    <text evidence="2">The sequence shown here is derived from an EMBL/GenBank/DDBJ whole genome shotgun (WGS) entry which is preliminary data.</text>
</comment>
<gene>
    <name evidence="2" type="ORF">THAOC_01595</name>
</gene>
<feature type="compositionally biased region" description="Polar residues" evidence="1">
    <location>
        <begin position="96"/>
        <end position="110"/>
    </location>
</feature>
<feature type="compositionally biased region" description="Basic residues" evidence="1">
    <location>
        <begin position="20"/>
        <end position="29"/>
    </location>
</feature>
<evidence type="ECO:0000313" key="3">
    <source>
        <dbReference type="Proteomes" id="UP000266841"/>
    </source>
</evidence>
<dbReference type="EMBL" id="AGNL01001918">
    <property type="protein sequence ID" value="EJK76632.1"/>
    <property type="molecule type" value="Genomic_DNA"/>
</dbReference>
<feature type="compositionally biased region" description="Low complexity" evidence="1">
    <location>
        <begin position="7"/>
        <end position="19"/>
    </location>
</feature>
<feature type="compositionally biased region" description="Basic residues" evidence="1">
    <location>
        <begin position="164"/>
        <end position="175"/>
    </location>
</feature>
<keyword evidence="3" id="KW-1185">Reference proteome</keyword>
<evidence type="ECO:0000256" key="1">
    <source>
        <dbReference type="SAM" id="MobiDB-lite"/>
    </source>
</evidence>
<proteinExistence type="predicted"/>
<feature type="compositionally biased region" description="Basic and acidic residues" evidence="1">
    <location>
        <begin position="124"/>
        <end position="136"/>
    </location>
</feature>
<dbReference type="AlphaFoldDB" id="K0TQU0"/>
<name>K0TQU0_THAOC</name>
<evidence type="ECO:0000313" key="2">
    <source>
        <dbReference type="EMBL" id="EJK76632.1"/>
    </source>
</evidence>
<protein>
    <submittedName>
        <fullName evidence="2">Uncharacterized protein</fullName>
    </submittedName>
</protein>
<feature type="compositionally biased region" description="Polar residues" evidence="1">
    <location>
        <begin position="137"/>
        <end position="154"/>
    </location>
</feature>
<dbReference type="Proteomes" id="UP000266841">
    <property type="component" value="Unassembled WGS sequence"/>
</dbReference>
<organism evidence="2 3">
    <name type="scientific">Thalassiosira oceanica</name>
    <name type="common">Marine diatom</name>
    <dbReference type="NCBI Taxonomy" id="159749"/>
    <lineage>
        <taxon>Eukaryota</taxon>
        <taxon>Sar</taxon>
        <taxon>Stramenopiles</taxon>
        <taxon>Ochrophyta</taxon>
        <taxon>Bacillariophyta</taxon>
        <taxon>Coscinodiscophyceae</taxon>
        <taxon>Thalassiosirophycidae</taxon>
        <taxon>Thalassiosirales</taxon>
        <taxon>Thalassiosiraceae</taxon>
        <taxon>Thalassiosira</taxon>
    </lineage>
</organism>
<reference evidence="2 3" key="1">
    <citation type="journal article" date="2012" name="Genome Biol.">
        <title>Genome and low-iron response of an oceanic diatom adapted to chronic iron limitation.</title>
        <authorList>
            <person name="Lommer M."/>
            <person name="Specht M."/>
            <person name="Roy A.S."/>
            <person name="Kraemer L."/>
            <person name="Andreson R."/>
            <person name="Gutowska M.A."/>
            <person name="Wolf J."/>
            <person name="Bergner S.V."/>
            <person name="Schilhabel M.B."/>
            <person name="Klostermeier U.C."/>
            <person name="Beiko R.G."/>
            <person name="Rosenstiel P."/>
            <person name="Hippler M."/>
            <person name="Laroche J."/>
        </authorList>
    </citation>
    <scope>NUCLEOTIDE SEQUENCE [LARGE SCALE GENOMIC DNA]</scope>
    <source>
        <strain evidence="2 3">CCMP1005</strain>
    </source>
</reference>
<sequence>MRPPPAAAGRPPSFSGFGSRRSRRARRSHATATRLPSRWGIHMPDRSPTALNKLAIPTSASPAHRRAGPDRSSSPDPLPKPKSSAVGRNHVRQRSLRSVSTHFRSHTVTHTAKAEATSAPPATDRSEAEGGHDLRTRSSGQVTRPLATQPQSGGQAVKRSSGGKTRRSPGLRAHS</sequence>